<evidence type="ECO:0000256" key="1">
    <source>
        <dbReference type="ARBA" id="ARBA00022553"/>
    </source>
</evidence>
<dbReference type="InterPro" id="IPR016032">
    <property type="entry name" value="Sig_transdc_resp-reg_C-effctor"/>
</dbReference>
<dbReference type="Pfam" id="PF00486">
    <property type="entry name" value="Trans_reg_C"/>
    <property type="match status" value="1"/>
</dbReference>
<keyword evidence="5" id="KW-0804">Transcription</keyword>
<dbReference type="InterPro" id="IPR001789">
    <property type="entry name" value="Sig_transdc_resp-reg_receiver"/>
</dbReference>
<feature type="domain" description="Response regulatory" evidence="8">
    <location>
        <begin position="6"/>
        <end position="120"/>
    </location>
</feature>
<dbReference type="PANTHER" id="PTHR48111:SF4">
    <property type="entry name" value="DNA-BINDING DUAL TRANSCRIPTIONAL REGULATOR OMPR"/>
    <property type="match status" value="1"/>
</dbReference>
<dbReference type="GO" id="GO:0003677">
    <property type="term" value="F:DNA binding"/>
    <property type="evidence" value="ECO:0007669"/>
    <property type="project" value="UniProtKB-KW"/>
</dbReference>
<comment type="caution">
    <text evidence="10">The sequence shown here is derived from an EMBL/GenBank/DDBJ whole genome shotgun (WGS) entry which is preliminary data.</text>
</comment>
<evidence type="ECO:0000256" key="2">
    <source>
        <dbReference type="ARBA" id="ARBA00023012"/>
    </source>
</evidence>
<dbReference type="InterPro" id="IPR011006">
    <property type="entry name" value="CheY-like_superfamily"/>
</dbReference>
<evidence type="ECO:0000313" key="11">
    <source>
        <dbReference type="Proteomes" id="UP001291687"/>
    </source>
</evidence>
<sequence>MDKKPHILIVDDDNRILKLLKKFLTQNDFLVSTSASATEASKLLSSFIYDLIILDVMMPEITGIDFAQRIRSSGILMPVVMLTALSEPEDKIRGLESGASDYVTKPFEPRELLLRINNLINSHKRFKKEQEVIRFGNNTYNLITKVLIQNGTDIKLSSAEEKLLDTLIESENKVISREELSSKLGGLNLRSVDVQIVRLRNKIEPDPKNPKFLKTIRNKGYVLYT</sequence>
<dbReference type="SUPFAM" id="SSF46894">
    <property type="entry name" value="C-terminal effector domain of the bipartite response regulators"/>
    <property type="match status" value="1"/>
</dbReference>
<evidence type="ECO:0000256" key="7">
    <source>
        <dbReference type="PROSITE-ProRule" id="PRU01091"/>
    </source>
</evidence>
<feature type="modified residue" description="4-aspartylphosphate" evidence="6">
    <location>
        <position position="55"/>
    </location>
</feature>
<dbReference type="InterPro" id="IPR001867">
    <property type="entry name" value="OmpR/PhoB-type_DNA-bd"/>
</dbReference>
<dbReference type="CDD" id="cd17574">
    <property type="entry name" value="REC_OmpR"/>
    <property type="match status" value="1"/>
</dbReference>
<accession>A0ABU5NBW8</accession>
<proteinExistence type="predicted"/>
<feature type="DNA-binding region" description="OmpR/PhoB-type" evidence="7">
    <location>
        <begin position="130"/>
        <end position="225"/>
    </location>
</feature>
<dbReference type="RefSeq" id="WP_322776542.1">
    <property type="nucleotide sequence ID" value="NZ_JARJFB010000033.1"/>
</dbReference>
<dbReference type="SUPFAM" id="SSF52172">
    <property type="entry name" value="CheY-like"/>
    <property type="match status" value="1"/>
</dbReference>
<evidence type="ECO:0000313" key="10">
    <source>
        <dbReference type="EMBL" id="MEA0970639.1"/>
    </source>
</evidence>
<dbReference type="SMART" id="SM00862">
    <property type="entry name" value="Trans_reg_C"/>
    <property type="match status" value="1"/>
</dbReference>
<dbReference type="EMBL" id="JARJFB010000033">
    <property type="protein sequence ID" value="MEA0970639.1"/>
    <property type="molecule type" value="Genomic_DNA"/>
</dbReference>
<keyword evidence="4 7" id="KW-0238">DNA-binding</keyword>
<keyword evidence="11" id="KW-1185">Reference proteome</keyword>
<reference evidence="10 11" key="1">
    <citation type="submission" date="2023-03" db="EMBL/GenBank/DDBJ databases">
        <title>Host association and intracellularity evolved multiple times independently in the Rickettsiales.</title>
        <authorList>
            <person name="Castelli M."/>
            <person name="Nardi T."/>
            <person name="Gammuto L."/>
            <person name="Bellinzona G."/>
            <person name="Sabaneyeva E."/>
            <person name="Potekhin A."/>
            <person name="Serra V."/>
            <person name="Petroni G."/>
            <person name="Sassera D."/>
        </authorList>
    </citation>
    <scope>NUCLEOTIDE SEQUENCE [LARGE SCALE GENOMIC DNA]</scope>
    <source>
        <strain evidence="10 11">Sr 2-6</strain>
    </source>
</reference>
<name>A0ABU5NBW8_9RICK</name>
<dbReference type="Gene3D" id="6.10.250.690">
    <property type="match status" value="1"/>
</dbReference>
<protein>
    <submittedName>
        <fullName evidence="10">OmpR superfamily DNA-binding transcriptional regulator</fullName>
    </submittedName>
</protein>
<keyword evidence="1 6" id="KW-0597">Phosphoprotein</keyword>
<dbReference type="Pfam" id="PF00072">
    <property type="entry name" value="Response_reg"/>
    <property type="match status" value="1"/>
</dbReference>
<dbReference type="PROSITE" id="PS51755">
    <property type="entry name" value="OMPR_PHOB"/>
    <property type="match status" value="1"/>
</dbReference>
<evidence type="ECO:0000259" key="8">
    <source>
        <dbReference type="PROSITE" id="PS50110"/>
    </source>
</evidence>
<feature type="domain" description="OmpR/PhoB-type" evidence="9">
    <location>
        <begin position="130"/>
        <end position="225"/>
    </location>
</feature>
<evidence type="ECO:0000259" key="9">
    <source>
        <dbReference type="PROSITE" id="PS51755"/>
    </source>
</evidence>
<dbReference type="InterPro" id="IPR039420">
    <property type="entry name" value="WalR-like"/>
</dbReference>
<evidence type="ECO:0000256" key="6">
    <source>
        <dbReference type="PROSITE-ProRule" id="PRU00169"/>
    </source>
</evidence>
<keyword evidence="2" id="KW-0902">Two-component regulatory system</keyword>
<dbReference type="Proteomes" id="UP001291687">
    <property type="component" value="Unassembled WGS sequence"/>
</dbReference>
<evidence type="ECO:0000256" key="5">
    <source>
        <dbReference type="ARBA" id="ARBA00023163"/>
    </source>
</evidence>
<dbReference type="PROSITE" id="PS50110">
    <property type="entry name" value="RESPONSE_REGULATORY"/>
    <property type="match status" value="1"/>
</dbReference>
<dbReference type="Gene3D" id="1.10.10.10">
    <property type="entry name" value="Winged helix-like DNA-binding domain superfamily/Winged helix DNA-binding domain"/>
    <property type="match status" value="1"/>
</dbReference>
<gene>
    <name evidence="10" type="ORF">Megvenef_00606</name>
</gene>
<dbReference type="PANTHER" id="PTHR48111">
    <property type="entry name" value="REGULATOR OF RPOS"/>
    <property type="match status" value="1"/>
</dbReference>
<dbReference type="CDD" id="cd00383">
    <property type="entry name" value="trans_reg_C"/>
    <property type="match status" value="1"/>
</dbReference>
<dbReference type="SMART" id="SM00448">
    <property type="entry name" value="REC"/>
    <property type="match status" value="1"/>
</dbReference>
<evidence type="ECO:0000256" key="3">
    <source>
        <dbReference type="ARBA" id="ARBA00023015"/>
    </source>
</evidence>
<evidence type="ECO:0000256" key="4">
    <source>
        <dbReference type="ARBA" id="ARBA00023125"/>
    </source>
</evidence>
<organism evidence="10 11">
    <name type="scientific">Candidatus Megaera venefica</name>
    <dbReference type="NCBI Taxonomy" id="2055910"/>
    <lineage>
        <taxon>Bacteria</taxon>
        <taxon>Pseudomonadati</taxon>
        <taxon>Pseudomonadota</taxon>
        <taxon>Alphaproteobacteria</taxon>
        <taxon>Rickettsiales</taxon>
        <taxon>Rickettsiaceae</taxon>
        <taxon>Candidatus Megaera</taxon>
    </lineage>
</organism>
<dbReference type="InterPro" id="IPR036388">
    <property type="entry name" value="WH-like_DNA-bd_sf"/>
</dbReference>
<dbReference type="Gene3D" id="3.40.50.2300">
    <property type="match status" value="1"/>
</dbReference>
<keyword evidence="3" id="KW-0805">Transcription regulation</keyword>